<keyword evidence="2" id="KW-1185">Reference proteome</keyword>
<proteinExistence type="predicted"/>
<organism evidence="1 2">
    <name type="scientific">Puccinia coronata f. sp. avenae</name>
    <dbReference type="NCBI Taxonomy" id="200324"/>
    <lineage>
        <taxon>Eukaryota</taxon>
        <taxon>Fungi</taxon>
        <taxon>Dikarya</taxon>
        <taxon>Basidiomycota</taxon>
        <taxon>Pucciniomycotina</taxon>
        <taxon>Pucciniomycetes</taxon>
        <taxon>Pucciniales</taxon>
        <taxon>Pucciniaceae</taxon>
        <taxon>Puccinia</taxon>
    </lineage>
</organism>
<dbReference type="EMBL" id="PGCJ01000042">
    <property type="protein sequence ID" value="PLW54714.1"/>
    <property type="molecule type" value="Genomic_DNA"/>
</dbReference>
<name>A0A2N5VXJ9_9BASI</name>
<comment type="caution">
    <text evidence="1">The sequence shown here is derived from an EMBL/GenBank/DDBJ whole genome shotgun (WGS) entry which is preliminary data.</text>
</comment>
<dbReference type="Proteomes" id="UP000235388">
    <property type="component" value="Unassembled WGS sequence"/>
</dbReference>
<dbReference type="AlphaFoldDB" id="A0A2N5VXJ9"/>
<protein>
    <submittedName>
        <fullName evidence="1">Uncharacterized protein</fullName>
    </submittedName>
</protein>
<evidence type="ECO:0000313" key="2">
    <source>
        <dbReference type="Proteomes" id="UP000235388"/>
    </source>
</evidence>
<gene>
    <name evidence="1" type="ORF">PCANC_11675</name>
</gene>
<evidence type="ECO:0000313" key="1">
    <source>
        <dbReference type="EMBL" id="PLW54714.1"/>
    </source>
</evidence>
<reference evidence="1 2" key="1">
    <citation type="submission" date="2017-11" db="EMBL/GenBank/DDBJ databases">
        <title>De novo assembly and phasing of dikaryotic genomes from two isolates of Puccinia coronata f. sp. avenae, the causal agent of oat crown rust.</title>
        <authorList>
            <person name="Miller M.E."/>
            <person name="Zhang Y."/>
            <person name="Omidvar V."/>
            <person name="Sperschneider J."/>
            <person name="Schwessinger B."/>
            <person name="Raley C."/>
            <person name="Palmer J.M."/>
            <person name="Garnica D."/>
            <person name="Upadhyaya N."/>
            <person name="Rathjen J."/>
            <person name="Taylor J.M."/>
            <person name="Park R.F."/>
            <person name="Dodds P.N."/>
            <person name="Hirsch C.D."/>
            <person name="Kianian S.F."/>
            <person name="Figueroa M."/>
        </authorList>
    </citation>
    <scope>NUCLEOTIDE SEQUENCE [LARGE SCALE GENOMIC DNA]</scope>
    <source>
        <strain evidence="1">12NC29</strain>
    </source>
</reference>
<accession>A0A2N5VXJ9</accession>
<sequence>MAAQALRLEPTERTQRRCAGVFWPATTPIVLSAAHSSCSALRFALPLRNKPWVQEQKPCSKKLGKLFRRFQRNRLACFLLDSILSFNLDSTIKSSPKLSKQLDIFMSVYYFPSS</sequence>